<dbReference type="VEuPathDB" id="VectorBase:LLOJ008555"/>
<proteinExistence type="predicted"/>
<evidence type="ECO:0000313" key="4">
    <source>
        <dbReference type="EnsemblMetazoa" id="LLOJ008555-PA"/>
    </source>
</evidence>
<evidence type="ECO:0000256" key="1">
    <source>
        <dbReference type="SAM" id="MobiDB-lite"/>
    </source>
</evidence>
<dbReference type="EMBL" id="AJWK01028989">
    <property type="status" value="NOT_ANNOTATED_CDS"/>
    <property type="molecule type" value="Genomic_DNA"/>
</dbReference>
<keyword evidence="2" id="KW-0732">Signal</keyword>
<feature type="signal peptide" evidence="2">
    <location>
        <begin position="1"/>
        <end position="19"/>
    </location>
</feature>
<reference evidence="3" key="2">
    <citation type="journal article" date="2020" name="BMC">
        <title>Leishmania infection induces a limited differential gene expression in the sand fly midgut.</title>
        <authorList>
            <person name="Coutinho-Abreu I.V."/>
            <person name="Serafim T.D."/>
            <person name="Meneses C."/>
            <person name="Kamhawi S."/>
            <person name="Oliveira F."/>
            <person name="Valenzuela J.G."/>
        </authorList>
    </citation>
    <scope>NUCLEOTIDE SEQUENCE</scope>
    <source>
        <strain evidence="3">Jacobina</strain>
        <tissue evidence="3">Midgut</tissue>
    </source>
</reference>
<evidence type="ECO:0000313" key="5">
    <source>
        <dbReference type="Proteomes" id="UP000092461"/>
    </source>
</evidence>
<evidence type="ECO:0000313" key="3">
    <source>
        <dbReference type="EMBL" id="MBC1173999.1"/>
    </source>
</evidence>
<dbReference type="AlphaFoldDB" id="A0A1B0GKJ3"/>
<reference evidence="5" key="1">
    <citation type="submission" date="2012-05" db="EMBL/GenBank/DDBJ databases">
        <title>Whole Genome Assembly of Lutzomyia longipalpis.</title>
        <authorList>
            <person name="Richards S."/>
            <person name="Qu C."/>
            <person name="Dillon R."/>
            <person name="Worley K."/>
            <person name="Scherer S."/>
            <person name="Batterton M."/>
            <person name="Taylor A."/>
            <person name="Hawes A."/>
            <person name="Hernandez B."/>
            <person name="Kovar C."/>
            <person name="Mandapat C."/>
            <person name="Pham C."/>
            <person name="Qu C."/>
            <person name="Jing C."/>
            <person name="Bess C."/>
            <person name="Bandaranaike D."/>
            <person name="Ngo D."/>
            <person name="Ongeri F."/>
            <person name="Arias F."/>
            <person name="Lara F."/>
            <person name="Weissenberger G."/>
            <person name="Kamau G."/>
            <person name="Han H."/>
            <person name="Shen H."/>
            <person name="Dinh H."/>
            <person name="Khalil I."/>
            <person name="Jones J."/>
            <person name="Shafer J."/>
            <person name="Jayaseelan J."/>
            <person name="Quiroz J."/>
            <person name="Blankenburg K."/>
            <person name="Nguyen L."/>
            <person name="Jackson L."/>
            <person name="Francisco L."/>
            <person name="Tang L.-Y."/>
            <person name="Pu L.-L."/>
            <person name="Perales L."/>
            <person name="Lorensuhewa L."/>
            <person name="Munidasa M."/>
            <person name="Coyle M."/>
            <person name="Taylor M."/>
            <person name="Puazo M."/>
            <person name="Firestine M."/>
            <person name="Scheel M."/>
            <person name="Javaid M."/>
            <person name="Wang M."/>
            <person name="Li M."/>
            <person name="Tabassum N."/>
            <person name="Saada N."/>
            <person name="Osuji N."/>
            <person name="Aqrawi P."/>
            <person name="Fu Q."/>
            <person name="Thornton R."/>
            <person name="Raj R."/>
            <person name="Goodspeed R."/>
            <person name="Mata R."/>
            <person name="Najjar R."/>
            <person name="Gubbala S."/>
            <person name="Lee S."/>
            <person name="Denson S."/>
            <person name="Patil S."/>
            <person name="Macmil S."/>
            <person name="Qi S."/>
            <person name="Matskevitch T."/>
            <person name="Palculict T."/>
            <person name="Mathew T."/>
            <person name="Vee V."/>
            <person name="Velamala V."/>
            <person name="Korchina V."/>
            <person name="Cai W."/>
            <person name="Liu W."/>
            <person name="Dai W."/>
            <person name="Zou X."/>
            <person name="Zhu Y."/>
            <person name="Zhang Y."/>
            <person name="Wu Y.-Q."/>
            <person name="Xin Y."/>
            <person name="Nazarath L."/>
            <person name="Kovar C."/>
            <person name="Han Y."/>
            <person name="Muzny D."/>
            <person name="Gibbs R."/>
        </authorList>
    </citation>
    <scope>NUCLEOTIDE SEQUENCE [LARGE SCALE GENOMIC DNA]</scope>
    <source>
        <strain evidence="5">Jacobina</strain>
    </source>
</reference>
<dbReference type="Proteomes" id="UP000092461">
    <property type="component" value="Unassembled WGS sequence"/>
</dbReference>
<feature type="chain" id="PRO_5044555695" evidence="2">
    <location>
        <begin position="20"/>
        <end position="175"/>
    </location>
</feature>
<feature type="compositionally biased region" description="Polar residues" evidence="1">
    <location>
        <begin position="140"/>
        <end position="159"/>
    </location>
</feature>
<sequence>MKPLLCGLFLATLATFTFANYGHYIPKAAFTVNEDGQILSYLPLHPATMSRFKRSAQISSSSSSASASTSSGNSPIYFGNPYGGAGFPPSFGAPFGHQQTFVPPRNTYTGSSSTSSISTGPSGLHSRFGADEPPPPVRIQGSTSSITSQNGEFTQTQSHLGEDGKVHFTISSGKF</sequence>
<name>A0A1B0GKJ3_LUTLO</name>
<evidence type="ECO:0000256" key="2">
    <source>
        <dbReference type="SAM" id="SignalP"/>
    </source>
</evidence>
<protein>
    <submittedName>
        <fullName evidence="3">Putative lysozyme-like protein isoform x2</fullName>
    </submittedName>
</protein>
<dbReference type="EnsemblMetazoa" id="LLOJ008555-RA">
    <property type="protein sequence ID" value="LLOJ008555-PA"/>
    <property type="gene ID" value="LLOJ008555"/>
</dbReference>
<accession>A0A1B0GKJ3</accession>
<dbReference type="VEuPathDB" id="VectorBase:LLONM1_009494"/>
<organism evidence="4 5">
    <name type="scientific">Lutzomyia longipalpis</name>
    <name type="common">Sand fly</name>
    <dbReference type="NCBI Taxonomy" id="7200"/>
    <lineage>
        <taxon>Eukaryota</taxon>
        <taxon>Metazoa</taxon>
        <taxon>Ecdysozoa</taxon>
        <taxon>Arthropoda</taxon>
        <taxon>Hexapoda</taxon>
        <taxon>Insecta</taxon>
        <taxon>Pterygota</taxon>
        <taxon>Neoptera</taxon>
        <taxon>Endopterygota</taxon>
        <taxon>Diptera</taxon>
        <taxon>Nematocera</taxon>
        <taxon>Psychodoidea</taxon>
        <taxon>Psychodidae</taxon>
        <taxon>Lutzomyia</taxon>
        <taxon>Lutzomyia</taxon>
    </lineage>
</organism>
<dbReference type="EMBL" id="GITU01005296">
    <property type="protein sequence ID" value="MBC1173999.1"/>
    <property type="molecule type" value="Transcribed_RNA"/>
</dbReference>
<feature type="region of interest" description="Disordered" evidence="1">
    <location>
        <begin position="95"/>
        <end position="165"/>
    </location>
</feature>
<feature type="compositionally biased region" description="Low complexity" evidence="1">
    <location>
        <begin position="109"/>
        <end position="123"/>
    </location>
</feature>
<keyword evidence="5" id="KW-1185">Reference proteome</keyword>
<reference evidence="4" key="3">
    <citation type="submission" date="2020-05" db="UniProtKB">
        <authorList>
            <consortium name="EnsemblMetazoa"/>
        </authorList>
    </citation>
    <scope>IDENTIFICATION</scope>
    <source>
        <strain evidence="4">Jacobina</strain>
    </source>
</reference>